<evidence type="ECO:0000313" key="2">
    <source>
        <dbReference type="EMBL" id="RMB60088.1"/>
    </source>
</evidence>
<proteinExistence type="predicted"/>
<gene>
    <name evidence="2" type="ORF">EAX62_10300</name>
</gene>
<evidence type="ECO:0000313" key="3">
    <source>
        <dbReference type="Proteomes" id="UP000275256"/>
    </source>
</evidence>
<feature type="domain" description="OB" evidence="1">
    <location>
        <begin position="51"/>
        <end position="121"/>
    </location>
</feature>
<accession>A0A3M0G6G5</accession>
<dbReference type="Proteomes" id="UP000275256">
    <property type="component" value="Unassembled WGS sequence"/>
</dbReference>
<dbReference type="OrthoDB" id="3268233at2"/>
<reference evidence="2 3" key="1">
    <citation type="submission" date="2018-10" db="EMBL/GenBank/DDBJ databases">
        <title>Tessaracoccus antarcticuss sp. nov., isolated from sediment.</title>
        <authorList>
            <person name="Zhou L.Y."/>
            <person name="Du Z.J."/>
        </authorList>
    </citation>
    <scope>NUCLEOTIDE SEQUENCE [LARGE SCALE GENOMIC DNA]</scope>
    <source>
        <strain evidence="2 3">JDX10</strain>
    </source>
</reference>
<sequence>MTDQQRKRRTVGERFRRFLSTAEQLEAEDLADQAREAGAVPLSECASRQKVTVRGTITSVTASNTSWLEADLTDGTGTVSLIWMGRRRLECIIPGRHVIVSGRLTEEEGRRVIFNPEFEVLS</sequence>
<dbReference type="AlphaFoldDB" id="A0A3M0G6G5"/>
<organism evidence="2 3">
    <name type="scientific">Tessaracoccus antarcticus</name>
    <dbReference type="NCBI Taxonomy" id="2479848"/>
    <lineage>
        <taxon>Bacteria</taxon>
        <taxon>Bacillati</taxon>
        <taxon>Actinomycetota</taxon>
        <taxon>Actinomycetes</taxon>
        <taxon>Propionibacteriales</taxon>
        <taxon>Propionibacteriaceae</taxon>
        <taxon>Tessaracoccus</taxon>
    </lineage>
</organism>
<dbReference type="SUPFAM" id="SSF50249">
    <property type="entry name" value="Nucleic acid-binding proteins"/>
    <property type="match status" value="1"/>
</dbReference>
<dbReference type="EMBL" id="REFW01000002">
    <property type="protein sequence ID" value="RMB60088.1"/>
    <property type="molecule type" value="Genomic_DNA"/>
</dbReference>
<protein>
    <submittedName>
        <fullName evidence="2">DNA-binding protein</fullName>
    </submittedName>
</protein>
<evidence type="ECO:0000259" key="1">
    <source>
        <dbReference type="Pfam" id="PF01336"/>
    </source>
</evidence>
<dbReference type="GO" id="GO:0003677">
    <property type="term" value="F:DNA binding"/>
    <property type="evidence" value="ECO:0007669"/>
    <property type="project" value="UniProtKB-KW"/>
</dbReference>
<dbReference type="Pfam" id="PF01336">
    <property type="entry name" value="tRNA_anti-codon"/>
    <property type="match status" value="1"/>
</dbReference>
<comment type="caution">
    <text evidence="2">The sequence shown here is derived from an EMBL/GenBank/DDBJ whole genome shotgun (WGS) entry which is preliminary data.</text>
</comment>
<dbReference type="CDD" id="cd04488">
    <property type="entry name" value="RecG_wedge_OBF"/>
    <property type="match status" value="1"/>
</dbReference>
<name>A0A3M0G6G5_9ACTN</name>
<keyword evidence="2" id="KW-0238">DNA-binding</keyword>
<dbReference type="RefSeq" id="WP_121901568.1">
    <property type="nucleotide sequence ID" value="NZ_REFW01000002.1"/>
</dbReference>
<keyword evidence="3" id="KW-1185">Reference proteome</keyword>
<dbReference type="InterPro" id="IPR004365">
    <property type="entry name" value="NA-bd_OB_tRNA"/>
</dbReference>
<dbReference type="InterPro" id="IPR012340">
    <property type="entry name" value="NA-bd_OB-fold"/>
</dbReference>
<dbReference type="Gene3D" id="2.40.50.140">
    <property type="entry name" value="Nucleic acid-binding proteins"/>
    <property type="match status" value="1"/>
</dbReference>